<evidence type="ECO:0000256" key="3">
    <source>
        <dbReference type="ARBA" id="ARBA00023163"/>
    </source>
</evidence>
<dbReference type="Proteomes" id="UP000077405">
    <property type="component" value="Chromosome"/>
</dbReference>
<dbReference type="InterPro" id="IPR000595">
    <property type="entry name" value="cNMP-bd_dom"/>
</dbReference>
<dbReference type="InterPro" id="IPR018490">
    <property type="entry name" value="cNMP-bd_dom_sf"/>
</dbReference>
<accession>A0A160JIG8</accession>
<dbReference type="KEGG" id="ahu:A6A40_14015"/>
<dbReference type="InterPro" id="IPR012318">
    <property type="entry name" value="HTH_CRP"/>
</dbReference>
<dbReference type="PANTHER" id="PTHR24567:SF28">
    <property type="entry name" value="LISTERIOLYSIN REGULATORY PROTEIN"/>
    <property type="match status" value="1"/>
</dbReference>
<dbReference type="STRING" id="1226968.A6A40_14015"/>
<evidence type="ECO:0000256" key="1">
    <source>
        <dbReference type="ARBA" id="ARBA00023015"/>
    </source>
</evidence>
<keyword evidence="2" id="KW-0238">DNA-binding</keyword>
<protein>
    <submittedName>
        <fullName evidence="5">Crp/Fnr family transcriptional regulator</fullName>
    </submittedName>
</protein>
<dbReference type="GO" id="GO:0003677">
    <property type="term" value="F:DNA binding"/>
    <property type="evidence" value="ECO:0007669"/>
    <property type="project" value="UniProtKB-KW"/>
</dbReference>
<dbReference type="SUPFAM" id="SSF46785">
    <property type="entry name" value="Winged helix' DNA-binding domain"/>
    <property type="match status" value="1"/>
</dbReference>
<dbReference type="GO" id="GO:0005829">
    <property type="term" value="C:cytosol"/>
    <property type="evidence" value="ECO:0007669"/>
    <property type="project" value="TreeGrafter"/>
</dbReference>
<evidence type="ECO:0000313" key="6">
    <source>
        <dbReference type="Proteomes" id="UP000077405"/>
    </source>
</evidence>
<dbReference type="PROSITE" id="PS50042">
    <property type="entry name" value="CNMP_BINDING_3"/>
    <property type="match status" value="1"/>
</dbReference>
<dbReference type="EMBL" id="CP015285">
    <property type="protein sequence ID" value="ANC92900.1"/>
    <property type="molecule type" value="Genomic_DNA"/>
</dbReference>
<dbReference type="AlphaFoldDB" id="A0A160JIG8"/>
<dbReference type="Gene3D" id="1.10.10.10">
    <property type="entry name" value="Winged helix-like DNA-binding domain superfamily/Winged helix DNA-binding domain"/>
    <property type="match status" value="1"/>
</dbReference>
<dbReference type="InterPro" id="IPR050397">
    <property type="entry name" value="Env_Response_Regulators"/>
</dbReference>
<sequence>MDMSVKKTSINAAWRGLANCRGCGIRESALFADLTESDFNLIHLPIDEMTVAPGAALYHVGDEPTALYTVRGGLVKLVQYLPNGGQRIVRLLRTGDTAGLEAALGEPYRHTAIAIHPVLTCRIPRAVIQRLSEETQHLHQQLMRRWHQAVERADAFLVELGTGSARARVARLFLTLVDDHGECDFFGREDVGAVLGITTETASRVVAELKRQGLLNELRPNRFHCDVDALRNLADGP</sequence>
<keyword evidence="1" id="KW-0805">Transcription regulation</keyword>
<name>A0A160JIG8_9PROT</name>
<organism evidence="5 6">
    <name type="scientific">Azospirillum humicireducens</name>
    <dbReference type="NCBI Taxonomy" id="1226968"/>
    <lineage>
        <taxon>Bacteria</taxon>
        <taxon>Pseudomonadati</taxon>
        <taxon>Pseudomonadota</taxon>
        <taxon>Alphaproteobacteria</taxon>
        <taxon>Rhodospirillales</taxon>
        <taxon>Azospirillaceae</taxon>
        <taxon>Azospirillum</taxon>
    </lineage>
</organism>
<dbReference type="PANTHER" id="PTHR24567">
    <property type="entry name" value="CRP FAMILY TRANSCRIPTIONAL REGULATORY PROTEIN"/>
    <property type="match status" value="1"/>
</dbReference>
<dbReference type="SMART" id="SM00100">
    <property type="entry name" value="cNMP"/>
    <property type="match status" value="1"/>
</dbReference>
<dbReference type="CDD" id="cd00038">
    <property type="entry name" value="CAP_ED"/>
    <property type="match status" value="1"/>
</dbReference>
<keyword evidence="6" id="KW-1185">Reference proteome</keyword>
<dbReference type="InterPro" id="IPR036388">
    <property type="entry name" value="WH-like_DNA-bd_sf"/>
</dbReference>
<evidence type="ECO:0000256" key="2">
    <source>
        <dbReference type="ARBA" id="ARBA00023125"/>
    </source>
</evidence>
<reference evidence="5 6" key="1">
    <citation type="journal article" date="2013" name="Int. J. Syst. Evol. Microbiol.">
        <title>Azospirillum humicireducens sp. nov., a nitrogen-fixing bacterium isolated from a microbial fuel cell.</title>
        <authorList>
            <person name="Zhou S."/>
            <person name="Han L."/>
            <person name="Wang Y."/>
            <person name="Yang G."/>
            <person name="Zhuang L."/>
            <person name="Hu P."/>
        </authorList>
    </citation>
    <scope>NUCLEOTIDE SEQUENCE [LARGE SCALE GENOMIC DNA]</scope>
    <source>
        <strain evidence="5 6">SgZ-5</strain>
    </source>
</reference>
<gene>
    <name evidence="5" type="ORF">A6A40_14015</name>
</gene>
<evidence type="ECO:0000259" key="4">
    <source>
        <dbReference type="PROSITE" id="PS50042"/>
    </source>
</evidence>
<feature type="domain" description="Cyclic nucleotide-binding" evidence="4">
    <location>
        <begin position="30"/>
        <end position="149"/>
    </location>
</feature>
<dbReference type="OrthoDB" id="667966at2"/>
<evidence type="ECO:0000313" key="5">
    <source>
        <dbReference type="EMBL" id="ANC92900.1"/>
    </source>
</evidence>
<dbReference type="GO" id="GO:0003700">
    <property type="term" value="F:DNA-binding transcription factor activity"/>
    <property type="evidence" value="ECO:0007669"/>
    <property type="project" value="TreeGrafter"/>
</dbReference>
<dbReference type="Pfam" id="PF13545">
    <property type="entry name" value="HTH_Crp_2"/>
    <property type="match status" value="1"/>
</dbReference>
<dbReference type="Gene3D" id="2.60.120.10">
    <property type="entry name" value="Jelly Rolls"/>
    <property type="match status" value="1"/>
</dbReference>
<dbReference type="SUPFAM" id="SSF51206">
    <property type="entry name" value="cAMP-binding domain-like"/>
    <property type="match status" value="1"/>
</dbReference>
<proteinExistence type="predicted"/>
<dbReference type="RefSeq" id="WP_063635940.1">
    <property type="nucleotide sequence ID" value="NZ_CP015285.1"/>
</dbReference>
<dbReference type="InterPro" id="IPR036390">
    <property type="entry name" value="WH_DNA-bd_sf"/>
</dbReference>
<dbReference type="InterPro" id="IPR014710">
    <property type="entry name" value="RmlC-like_jellyroll"/>
</dbReference>
<dbReference type="Pfam" id="PF00027">
    <property type="entry name" value="cNMP_binding"/>
    <property type="match status" value="1"/>
</dbReference>
<keyword evidence="3" id="KW-0804">Transcription</keyword>